<dbReference type="Proteomes" id="UP000484988">
    <property type="component" value="Unassembled WGS sequence"/>
</dbReference>
<keyword evidence="3" id="KW-1185">Reference proteome</keyword>
<feature type="region of interest" description="Disordered" evidence="1">
    <location>
        <begin position="1"/>
        <end position="25"/>
    </location>
</feature>
<name>A0A6A0B2H4_9ACTN</name>
<reference evidence="2 3" key="1">
    <citation type="submission" date="2020-02" db="EMBL/GenBank/DDBJ databases">
        <title>Whole Genome Shotgun Sequence of Streptomyces sp. strain CWH03.</title>
        <authorList>
            <person name="Dohra H."/>
            <person name="Kodani S."/>
            <person name="Yamamura H."/>
        </authorList>
    </citation>
    <scope>NUCLEOTIDE SEQUENCE [LARGE SCALE GENOMIC DNA]</scope>
    <source>
        <strain evidence="2 3">CWH03</strain>
    </source>
</reference>
<evidence type="ECO:0000313" key="3">
    <source>
        <dbReference type="Proteomes" id="UP000484988"/>
    </source>
</evidence>
<sequence>MSTRIEETATPGRVPERTSANGAPAPVLSAGLRLALEDVRIAPDGKTAWVRDDEVTAESASAMRFMLARTLYEVLHTGRGVKDRESPRTLRAPDFEARLVKATPHAETVAAGILTEQRSAAGRRVVQMDGLRVGLPDSVTLRKTGRTAGDPGRPVVLMNLPSARPLVSPGFFLVDSGTGRAGGGALLRLYLRVADADAAPELWHAVLGALQSRSVTYRAKIISNPASLPRNDGMVVYLSSGSWGAVDAVTESALATGLPEGPAPAFAHVVAPGVTAAWEPKDDRTGMRGLSFGEHRAHVVARAFVDAAEQHRDRPTAAELGAACVAANVDPADPARNLDSSDWPWNTAPRTAPSGGSVEPVPATDDTSPATQGSAT</sequence>
<evidence type="ECO:0000256" key="1">
    <source>
        <dbReference type="SAM" id="MobiDB-lite"/>
    </source>
</evidence>
<dbReference type="Pfam" id="PF17914">
    <property type="entry name" value="HopA1"/>
    <property type="match status" value="1"/>
</dbReference>
<dbReference type="AlphaFoldDB" id="A0A6A0B2H4"/>
<accession>A0A6A0B2H4</accession>
<proteinExistence type="predicted"/>
<dbReference type="InterPro" id="IPR040871">
    <property type="entry name" value="HopA1"/>
</dbReference>
<evidence type="ECO:0000313" key="2">
    <source>
        <dbReference type="EMBL" id="GFH39519.1"/>
    </source>
</evidence>
<dbReference type="RefSeq" id="WP_173267584.1">
    <property type="nucleotide sequence ID" value="NZ_BLLG01000034.1"/>
</dbReference>
<organism evidence="2 3">
    <name type="scientific">Streptomyces pacificus</name>
    <dbReference type="NCBI Taxonomy" id="2705029"/>
    <lineage>
        <taxon>Bacteria</taxon>
        <taxon>Bacillati</taxon>
        <taxon>Actinomycetota</taxon>
        <taxon>Actinomycetes</taxon>
        <taxon>Kitasatosporales</taxon>
        <taxon>Streptomycetaceae</taxon>
        <taxon>Streptomyces</taxon>
    </lineage>
</organism>
<protein>
    <submittedName>
        <fullName evidence="2">Uncharacterized protein</fullName>
    </submittedName>
</protein>
<feature type="compositionally biased region" description="Polar residues" evidence="1">
    <location>
        <begin position="365"/>
        <end position="376"/>
    </location>
</feature>
<comment type="caution">
    <text evidence="2">The sequence shown here is derived from an EMBL/GenBank/DDBJ whole genome shotgun (WGS) entry which is preliminary data.</text>
</comment>
<dbReference type="EMBL" id="BLLG01000034">
    <property type="protein sequence ID" value="GFH39519.1"/>
    <property type="molecule type" value="Genomic_DNA"/>
</dbReference>
<gene>
    <name evidence="2" type="ORF">SCWH03_57870</name>
</gene>
<feature type="region of interest" description="Disordered" evidence="1">
    <location>
        <begin position="333"/>
        <end position="376"/>
    </location>
</feature>